<gene>
    <name evidence="5" type="ORF">O0955_06315</name>
</gene>
<dbReference type="SMART" id="SM00388">
    <property type="entry name" value="HisKA"/>
    <property type="match status" value="1"/>
</dbReference>
<reference evidence="5" key="1">
    <citation type="submission" date="2022-12" db="EMBL/GenBank/DDBJ databases">
        <title>Genome sequence of HCMS5-2.</title>
        <authorList>
            <person name="Woo H."/>
        </authorList>
    </citation>
    <scope>NUCLEOTIDE SEQUENCE</scope>
    <source>
        <strain evidence="5">HCMS5-2</strain>
    </source>
</reference>
<dbReference type="InterPro" id="IPR029016">
    <property type="entry name" value="GAF-like_dom_sf"/>
</dbReference>
<dbReference type="InterPro" id="IPR005467">
    <property type="entry name" value="His_kinase_dom"/>
</dbReference>
<dbReference type="SMART" id="SM00065">
    <property type="entry name" value="GAF"/>
    <property type="match status" value="1"/>
</dbReference>
<dbReference type="SUPFAM" id="SSF55781">
    <property type="entry name" value="GAF domain-like"/>
    <property type="match status" value="1"/>
</dbReference>
<evidence type="ECO:0000259" key="4">
    <source>
        <dbReference type="PROSITE" id="PS50109"/>
    </source>
</evidence>
<dbReference type="InterPro" id="IPR036097">
    <property type="entry name" value="HisK_dim/P_sf"/>
</dbReference>
<dbReference type="InterPro" id="IPR003661">
    <property type="entry name" value="HisK_dim/P_dom"/>
</dbReference>
<dbReference type="PANTHER" id="PTHR43547">
    <property type="entry name" value="TWO-COMPONENT HISTIDINE KINASE"/>
    <property type="match status" value="1"/>
</dbReference>
<feature type="domain" description="Histidine kinase" evidence="4">
    <location>
        <begin position="183"/>
        <end position="399"/>
    </location>
</feature>
<evidence type="ECO:0000313" key="6">
    <source>
        <dbReference type="Proteomes" id="UP001144347"/>
    </source>
</evidence>
<proteinExistence type="predicted"/>
<dbReference type="Pfam" id="PF00512">
    <property type="entry name" value="HisKA"/>
    <property type="match status" value="1"/>
</dbReference>
<dbReference type="Gene3D" id="3.30.450.40">
    <property type="match status" value="1"/>
</dbReference>
<protein>
    <recommendedName>
        <fullName evidence="2">histidine kinase</fullName>
        <ecNumber evidence="2">2.7.13.3</ecNumber>
    </recommendedName>
</protein>
<dbReference type="SUPFAM" id="SSF47384">
    <property type="entry name" value="Homodimeric domain of signal transducing histidine kinase"/>
    <property type="match status" value="1"/>
</dbReference>
<organism evidence="5 6">
    <name type="scientific">Pedobacter punctiformis</name>
    <dbReference type="NCBI Taxonomy" id="3004097"/>
    <lineage>
        <taxon>Bacteria</taxon>
        <taxon>Pseudomonadati</taxon>
        <taxon>Bacteroidota</taxon>
        <taxon>Sphingobacteriia</taxon>
        <taxon>Sphingobacteriales</taxon>
        <taxon>Sphingobacteriaceae</taxon>
        <taxon>Pedobacter</taxon>
    </lineage>
</organism>
<comment type="catalytic activity">
    <reaction evidence="1">
        <text>ATP + protein L-histidine = ADP + protein N-phospho-L-histidine.</text>
        <dbReference type="EC" id="2.7.13.3"/>
    </reaction>
</comment>
<dbReference type="Gene3D" id="3.30.565.10">
    <property type="entry name" value="Histidine kinase-like ATPase, C-terminal domain"/>
    <property type="match status" value="1"/>
</dbReference>
<dbReference type="SMART" id="SM00387">
    <property type="entry name" value="HATPase_c"/>
    <property type="match status" value="1"/>
</dbReference>
<dbReference type="InterPro" id="IPR004358">
    <property type="entry name" value="Sig_transdc_His_kin-like_C"/>
</dbReference>
<dbReference type="Pfam" id="PF01590">
    <property type="entry name" value="GAF"/>
    <property type="match status" value="1"/>
</dbReference>
<evidence type="ECO:0000256" key="2">
    <source>
        <dbReference type="ARBA" id="ARBA00012438"/>
    </source>
</evidence>
<dbReference type="InterPro" id="IPR003594">
    <property type="entry name" value="HATPase_dom"/>
</dbReference>
<keyword evidence="6" id="KW-1185">Reference proteome</keyword>
<dbReference type="CDD" id="cd00075">
    <property type="entry name" value="HATPase"/>
    <property type="match status" value="1"/>
</dbReference>
<sequence length="399" mass="44471">MSGYTKPETIIPENDEARLKKLRHYEILDTPPENAFDTIALLAAQIFDVPSAFVTFVDQDRVYFKANISDLKINEVRRDESFCSLAILDQQITVFEDTHAFPEFLTNPYVSAEGGIRFYAGAPLKTSEGFRLGTVCVIDSVARKPTAKQLNMLQMLSVIVMEKLESRIATRKILRAHDDRLHMLVHDLKNPMTSISLQSELIGRIPEMNDKAVMIAGKINQQSKNIVDSLNNILSAARDEHGNIKLVKTKVNLAAILKQVEANFGIILDHKNQKLNNLVIEPVEIFADAEKVKDIFENLIGNASKYSETGKEITISLTTTAHKVVVSIQDNGLGLSPDDLKRLFVKFARLSAVPTGRERSNGLGLSIVKMLVDLHKGKVWAQSEGKNMGSTFFVELPVK</sequence>
<dbReference type="InterPro" id="IPR003018">
    <property type="entry name" value="GAF"/>
</dbReference>
<dbReference type="EC" id="2.7.13.3" evidence="2"/>
<keyword evidence="5" id="KW-0808">Transferase</keyword>
<accession>A0ABT4L9Y6</accession>
<dbReference type="PROSITE" id="PS50109">
    <property type="entry name" value="HIS_KIN"/>
    <property type="match status" value="1"/>
</dbReference>
<dbReference type="InterPro" id="IPR036890">
    <property type="entry name" value="HATPase_C_sf"/>
</dbReference>
<comment type="caution">
    <text evidence="5">The sequence shown here is derived from an EMBL/GenBank/DDBJ whole genome shotgun (WGS) entry which is preliminary data.</text>
</comment>
<dbReference type="Gene3D" id="1.10.287.130">
    <property type="match status" value="1"/>
</dbReference>
<dbReference type="SUPFAM" id="SSF55874">
    <property type="entry name" value="ATPase domain of HSP90 chaperone/DNA topoisomerase II/histidine kinase"/>
    <property type="match status" value="1"/>
</dbReference>
<evidence type="ECO:0000313" key="5">
    <source>
        <dbReference type="EMBL" id="MCZ4243614.1"/>
    </source>
</evidence>
<dbReference type="EMBL" id="JAPWGM010000002">
    <property type="protein sequence ID" value="MCZ4243614.1"/>
    <property type="molecule type" value="Genomic_DNA"/>
</dbReference>
<dbReference type="PRINTS" id="PR00344">
    <property type="entry name" value="BCTRLSENSOR"/>
</dbReference>
<dbReference type="Pfam" id="PF02518">
    <property type="entry name" value="HATPase_c"/>
    <property type="match status" value="1"/>
</dbReference>
<dbReference type="RefSeq" id="WP_269426693.1">
    <property type="nucleotide sequence ID" value="NZ_JAPWGM010000002.1"/>
</dbReference>
<keyword evidence="3" id="KW-0597">Phosphoprotein</keyword>
<dbReference type="CDD" id="cd00082">
    <property type="entry name" value="HisKA"/>
    <property type="match status" value="1"/>
</dbReference>
<evidence type="ECO:0000256" key="3">
    <source>
        <dbReference type="ARBA" id="ARBA00022553"/>
    </source>
</evidence>
<name>A0ABT4L9Y6_9SPHI</name>
<keyword evidence="5" id="KW-0418">Kinase</keyword>
<dbReference type="GO" id="GO:0016301">
    <property type="term" value="F:kinase activity"/>
    <property type="evidence" value="ECO:0007669"/>
    <property type="project" value="UniProtKB-KW"/>
</dbReference>
<evidence type="ECO:0000256" key="1">
    <source>
        <dbReference type="ARBA" id="ARBA00000085"/>
    </source>
</evidence>
<dbReference type="PANTHER" id="PTHR43547:SF2">
    <property type="entry name" value="HYBRID SIGNAL TRANSDUCTION HISTIDINE KINASE C"/>
    <property type="match status" value="1"/>
</dbReference>
<dbReference type="Proteomes" id="UP001144347">
    <property type="component" value="Unassembled WGS sequence"/>
</dbReference>